<dbReference type="EMBL" id="MCFJ01000002">
    <property type="protein sequence ID" value="ORY70272.1"/>
    <property type="molecule type" value="Genomic_DNA"/>
</dbReference>
<sequence>MSRVLATAEKFKSETGSGVLDESKSFGLKQLKETIRAILDGAIALDEAEPDESLLRNYLNDTTWSGELSGTTLLTATAYRMAQLEPHEFGSRYVDWADEKRDAILERIDEDGLLSPVINPLNWGDRTPGTESPEAQSFAILMFAAYQDYNEGW</sequence>
<accession>A0A1Y2EFB8</accession>
<dbReference type="InParanoid" id="A0A1Y2EFB8"/>
<reference evidence="1 2" key="1">
    <citation type="submission" date="2016-07" db="EMBL/GenBank/DDBJ databases">
        <title>Pervasive Adenine N6-methylation of Active Genes in Fungi.</title>
        <authorList>
            <consortium name="DOE Joint Genome Institute"/>
            <person name="Mondo S.J."/>
            <person name="Dannebaum R.O."/>
            <person name="Kuo R.C."/>
            <person name="Labutti K."/>
            <person name="Haridas S."/>
            <person name="Kuo A."/>
            <person name="Salamov A."/>
            <person name="Ahrendt S.R."/>
            <person name="Lipzen A."/>
            <person name="Sullivan W."/>
            <person name="Andreopoulos W.B."/>
            <person name="Clum A."/>
            <person name="Lindquist E."/>
            <person name="Daum C."/>
            <person name="Ramamoorthy G.K."/>
            <person name="Gryganskyi A."/>
            <person name="Culley D."/>
            <person name="Magnuson J.K."/>
            <person name="James T.Y."/>
            <person name="O'Malley M.A."/>
            <person name="Stajich J.E."/>
            <person name="Spatafora J.W."/>
            <person name="Visel A."/>
            <person name="Grigoriev I.V."/>
        </authorList>
    </citation>
    <scope>NUCLEOTIDE SEQUENCE [LARGE SCALE GENOMIC DNA]</scope>
    <source>
        <strain evidence="1 2">CBS 129021</strain>
    </source>
</reference>
<dbReference type="AlphaFoldDB" id="A0A1Y2EFB8"/>
<evidence type="ECO:0000313" key="1">
    <source>
        <dbReference type="EMBL" id="ORY70272.1"/>
    </source>
</evidence>
<evidence type="ECO:0000313" key="2">
    <source>
        <dbReference type="Proteomes" id="UP000193689"/>
    </source>
</evidence>
<dbReference type="PANTHER" id="PTHR41814:SF1">
    <property type="entry name" value="CELLULASE"/>
    <property type="match status" value="1"/>
</dbReference>
<gene>
    <name evidence="1" type="ORF">BCR38DRAFT_471603</name>
</gene>
<dbReference type="OrthoDB" id="4138492at2759"/>
<organism evidence="1 2">
    <name type="scientific">Pseudomassariella vexata</name>
    <dbReference type="NCBI Taxonomy" id="1141098"/>
    <lineage>
        <taxon>Eukaryota</taxon>
        <taxon>Fungi</taxon>
        <taxon>Dikarya</taxon>
        <taxon>Ascomycota</taxon>
        <taxon>Pezizomycotina</taxon>
        <taxon>Sordariomycetes</taxon>
        <taxon>Xylariomycetidae</taxon>
        <taxon>Amphisphaeriales</taxon>
        <taxon>Pseudomassariaceae</taxon>
        <taxon>Pseudomassariella</taxon>
    </lineage>
</organism>
<dbReference type="RefSeq" id="XP_040720222.1">
    <property type="nucleotide sequence ID" value="XM_040862869.1"/>
</dbReference>
<name>A0A1Y2EFB8_9PEZI</name>
<comment type="caution">
    <text evidence="1">The sequence shown here is derived from an EMBL/GenBank/DDBJ whole genome shotgun (WGS) entry which is preliminary data.</text>
</comment>
<dbReference type="GeneID" id="63779081"/>
<dbReference type="Proteomes" id="UP000193689">
    <property type="component" value="Unassembled WGS sequence"/>
</dbReference>
<protein>
    <recommendedName>
        <fullName evidence="3">Six-hairpin glycosidase-like protein</fullName>
    </recommendedName>
</protein>
<dbReference type="PANTHER" id="PTHR41814">
    <property type="entry name" value="EXPRESSED PROTEIN"/>
    <property type="match status" value="1"/>
</dbReference>
<keyword evidence="2" id="KW-1185">Reference proteome</keyword>
<proteinExistence type="predicted"/>
<evidence type="ECO:0008006" key="3">
    <source>
        <dbReference type="Google" id="ProtNLM"/>
    </source>
</evidence>